<evidence type="ECO:0000313" key="2">
    <source>
        <dbReference type="EMBL" id="BBZ25685.1"/>
    </source>
</evidence>
<dbReference type="KEGG" id="mhib:MHIB_41030"/>
<evidence type="ECO:0000313" key="3">
    <source>
        <dbReference type="Proteomes" id="UP000467260"/>
    </source>
</evidence>
<proteinExistence type="predicted"/>
<name>A0A7I7X8X3_9MYCO</name>
<dbReference type="Proteomes" id="UP000467260">
    <property type="component" value="Chromosome"/>
</dbReference>
<keyword evidence="3" id="KW-1185">Reference proteome</keyword>
<organism evidence="2 3">
    <name type="scientific">Mycolicibacter hiberniae</name>
    <dbReference type="NCBI Taxonomy" id="29314"/>
    <lineage>
        <taxon>Bacteria</taxon>
        <taxon>Bacillati</taxon>
        <taxon>Actinomycetota</taxon>
        <taxon>Actinomycetes</taxon>
        <taxon>Mycobacteriales</taxon>
        <taxon>Mycobacteriaceae</taxon>
        <taxon>Mycolicibacter</taxon>
    </lineage>
</organism>
<reference evidence="2 3" key="1">
    <citation type="journal article" date="2019" name="Emerg. Microbes Infect.">
        <title>Comprehensive subspecies identification of 175 nontuberculous mycobacteria species based on 7547 genomic profiles.</title>
        <authorList>
            <person name="Matsumoto Y."/>
            <person name="Kinjo T."/>
            <person name="Motooka D."/>
            <person name="Nabeya D."/>
            <person name="Jung N."/>
            <person name="Uechi K."/>
            <person name="Horii T."/>
            <person name="Iida T."/>
            <person name="Fujita J."/>
            <person name="Nakamura S."/>
        </authorList>
    </citation>
    <scope>NUCLEOTIDE SEQUENCE [LARGE SCALE GENOMIC DNA]</scope>
    <source>
        <strain evidence="2 3">JCM 13571</strain>
    </source>
</reference>
<feature type="region of interest" description="Disordered" evidence="1">
    <location>
        <begin position="63"/>
        <end position="96"/>
    </location>
</feature>
<dbReference type="AlphaFoldDB" id="A0A7I7X8X3"/>
<accession>A0A7I7X8X3</accession>
<protein>
    <submittedName>
        <fullName evidence="2">Uncharacterized protein</fullName>
    </submittedName>
</protein>
<dbReference type="EMBL" id="AP022609">
    <property type="protein sequence ID" value="BBZ25685.1"/>
    <property type="molecule type" value="Genomic_DNA"/>
</dbReference>
<sequence>MAALDKTSDFAERAVHEWTAQVFRDDEGTILGGQYRNMIRTERSKARGRKKYQGVELKTWTPEEITEIDARYPRRPRAGPSRDGGKTSGRVTPSGR</sequence>
<evidence type="ECO:0000256" key="1">
    <source>
        <dbReference type="SAM" id="MobiDB-lite"/>
    </source>
</evidence>
<gene>
    <name evidence="2" type="ORF">MHIB_41030</name>
</gene>